<dbReference type="RefSeq" id="WP_066888927.1">
    <property type="nucleotide sequence ID" value="NZ_JYIJ01000017.1"/>
</dbReference>
<gene>
    <name evidence="1" type="ORF">TH66_10160</name>
    <name evidence="2" type="ORF">TR74_12030</name>
</gene>
<evidence type="ECO:0000313" key="3">
    <source>
        <dbReference type="Proteomes" id="UP000070598"/>
    </source>
</evidence>
<accession>A0A132MZL8</accession>
<dbReference type="Proteomes" id="UP000070598">
    <property type="component" value="Unassembled WGS sequence"/>
</dbReference>
<organism evidence="1 4">
    <name type="scientific">Carbonactinospora thermoautotrophica</name>
    <dbReference type="NCBI Taxonomy" id="1469144"/>
    <lineage>
        <taxon>Bacteria</taxon>
        <taxon>Bacillati</taxon>
        <taxon>Actinomycetota</taxon>
        <taxon>Actinomycetes</taxon>
        <taxon>Kitasatosporales</taxon>
        <taxon>Carbonactinosporaceae</taxon>
        <taxon>Carbonactinospora</taxon>
    </lineage>
</organism>
<dbReference type="PATRIC" id="fig|1469144.8.peg.2531"/>
<reference evidence="3" key="1">
    <citation type="submission" date="2015-02" db="EMBL/GenBank/DDBJ databases">
        <title>Physiological reanalysis, assessment of diazotrophy, and genome sequences of multiple isolates of Streptomyces thermoautotrophicus.</title>
        <authorList>
            <person name="MacKellar D.C."/>
            <person name="Lieber L."/>
            <person name="Norman J."/>
            <person name="Bolger A."/>
            <person name="Tobin C."/>
            <person name="Murray J.W."/>
            <person name="Friesen M."/>
            <person name="Prell J."/>
        </authorList>
    </citation>
    <scope>NUCLEOTIDE SEQUENCE [LARGE SCALE GENOMIC DNA]</scope>
    <source>
        <strain evidence="3">UBT1</strain>
    </source>
</reference>
<name>A0A132MZL8_9ACTN</name>
<protein>
    <submittedName>
        <fullName evidence="1">Membrane protein</fullName>
    </submittedName>
</protein>
<dbReference type="EMBL" id="JYIJ01000017">
    <property type="protein sequence ID" value="KWX03329.1"/>
    <property type="molecule type" value="Genomic_DNA"/>
</dbReference>
<dbReference type="OrthoDB" id="9809850at2"/>
<reference evidence="1 4" key="2">
    <citation type="submission" date="2015-02" db="EMBL/GenBank/DDBJ databases">
        <title>Physiological reanalysis, assessment of diazotrophy, and genome sequences of multiple isolates of Streptomyces thermoautotrophicus.</title>
        <authorList>
            <person name="MacKellar D.C."/>
            <person name="Lieber L."/>
            <person name="Norman J."/>
            <person name="Bolger A."/>
            <person name="Tobin C."/>
            <person name="Murray J.W."/>
            <person name="Prell J."/>
        </authorList>
    </citation>
    <scope>NUCLEOTIDE SEQUENCE [LARGE SCALE GENOMIC DNA]</scope>
    <source>
        <strain evidence="1 4">UBT1</strain>
    </source>
</reference>
<evidence type="ECO:0000313" key="2">
    <source>
        <dbReference type="EMBL" id="KWX09035.1"/>
    </source>
</evidence>
<evidence type="ECO:0000313" key="1">
    <source>
        <dbReference type="EMBL" id="KWX03329.1"/>
    </source>
</evidence>
<dbReference type="AlphaFoldDB" id="A0A132MZL8"/>
<sequence length="112" mass="12353">MTSNPVEATPSPYPRTSRYHGVEVAVRAGHDGRQVPYLRRRLLPRPGGFVAIGEHTVSAGDRPDLLAHQYLGDAEQWWRIADANPVLDPRELTGTPGRKVRITLPEGVLTHG</sequence>
<proteinExistence type="predicted"/>
<dbReference type="Proteomes" id="UP000070659">
    <property type="component" value="Unassembled WGS sequence"/>
</dbReference>
<dbReference type="EMBL" id="JYIK01000900">
    <property type="protein sequence ID" value="KWX09035.1"/>
    <property type="molecule type" value="Genomic_DNA"/>
</dbReference>
<evidence type="ECO:0000313" key="4">
    <source>
        <dbReference type="Proteomes" id="UP000070659"/>
    </source>
</evidence>
<comment type="caution">
    <text evidence="1">The sequence shown here is derived from an EMBL/GenBank/DDBJ whole genome shotgun (WGS) entry which is preliminary data.</text>
</comment>